<evidence type="ECO:0000313" key="3">
    <source>
        <dbReference type="Proteomes" id="UP000199031"/>
    </source>
</evidence>
<organism evidence="2 3">
    <name type="scientific">Parafilimonas terrae</name>
    <dbReference type="NCBI Taxonomy" id="1465490"/>
    <lineage>
        <taxon>Bacteria</taxon>
        <taxon>Pseudomonadati</taxon>
        <taxon>Bacteroidota</taxon>
        <taxon>Chitinophagia</taxon>
        <taxon>Chitinophagales</taxon>
        <taxon>Chitinophagaceae</taxon>
        <taxon>Parafilimonas</taxon>
    </lineage>
</organism>
<sequence length="249" mass="29103">MKKIFLQIFRIRLFVLPATALLLCSWENPCMYNYANRKMPETVNKTDTLPENNTKDFDKAIEALNENMAKLNKQMKEIKIDVDKEITRALSSIDFKAMEKQVKENIDKINWDKVQQDANVSIQKARAQIAKVDFTKMQKDMQALQEKFKREEFKSQFNGEKLQQQINDAMANAKISIEKAKVKLQQMKDFTDALAGDGLIDKKKGYNIEWKDGDLYINHQKQSKDVSDKYRKYESSGKIKMMPDDAEYF</sequence>
<dbReference type="Proteomes" id="UP000199031">
    <property type="component" value="Unassembled WGS sequence"/>
</dbReference>
<proteinExistence type="predicted"/>
<dbReference type="EMBL" id="FOXQ01000012">
    <property type="protein sequence ID" value="SFQ43606.1"/>
    <property type="molecule type" value="Genomic_DNA"/>
</dbReference>
<feature type="coiled-coil region" evidence="1">
    <location>
        <begin position="54"/>
        <end position="88"/>
    </location>
</feature>
<dbReference type="RefSeq" id="WP_143075907.1">
    <property type="nucleotide sequence ID" value="NZ_FOXQ01000012.1"/>
</dbReference>
<keyword evidence="1" id="KW-0175">Coiled coil</keyword>
<evidence type="ECO:0000313" key="2">
    <source>
        <dbReference type="EMBL" id="SFQ43606.1"/>
    </source>
</evidence>
<evidence type="ECO:0000256" key="1">
    <source>
        <dbReference type="SAM" id="Coils"/>
    </source>
</evidence>
<dbReference type="AlphaFoldDB" id="A0A1I5YHE9"/>
<accession>A0A1I5YHE9</accession>
<dbReference type="STRING" id="1465490.SAMN05444277_11248"/>
<reference evidence="2 3" key="1">
    <citation type="submission" date="2016-10" db="EMBL/GenBank/DDBJ databases">
        <authorList>
            <person name="de Groot N.N."/>
        </authorList>
    </citation>
    <scope>NUCLEOTIDE SEQUENCE [LARGE SCALE GENOMIC DNA]</scope>
    <source>
        <strain evidence="2 3">DSM 28286</strain>
    </source>
</reference>
<keyword evidence="3" id="KW-1185">Reference proteome</keyword>
<dbReference type="OrthoDB" id="674326at2"/>
<protein>
    <submittedName>
        <fullName evidence="2">Uncharacterized protein</fullName>
    </submittedName>
</protein>
<name>A0A1I5YHE9_9BACT</name>
<gene>
    <name evidence="2" type="ORF">SAMN05444277_11248</name>
</gene>